<evidence type="ECO:0000313" key="2">
    <source>
        <dbReference type="EMBL" id="THG36112.1"/>
    </source>
</evidence>
<protein>
    <submittedName>
        <fullName evidence="2">Uncharacterized protein</fullName>
    </submittedName>
</protein>
<keyword evidence="1" id="KW-0472">Membrane</keyword>
<name>A0A4S4G0U2_9MICO</name>
<keyword evidence="3" id="KW-1185">Reference proteome</keyword>
<evidence type="ECO:0000313" key="3">
    <source>
        <dbReference type="Proteomes" id="UP000307380"/>
    </source>
</evidence>
<sequence length="211" mass="23071">MDHRDRAARRGVLACWLWLVTDSASTSTPLGDALLCATIAVSIVLLGAPLLYAVMARTRRRERRMKAGSLTVWRTISIVDGLTEAFEVLSPNSDLDSACTGWQRIGWTYSLVLQKDGLSIYGGDGEPFRVAVVPWPGTRSATAGLAVKDRLRRPALILEVDVDGRLVLVPLLLLGAGPARAFYRGRRAVAKAQTDLSAWHRNAHAQLEARE</sequence>
<keyword evidence="1" id="KW-0812">Transmembrane</keyword>
<organism evidence="2 3">
    <name type="scientific">Orlajensenia flava</name>
    <dbReference type="NCBI Taxonomy" id="2565934"/>
    <lineage>
        <taxon>Bacteria</taxon>
        <taxon>Bacillati</taxon>
        <taxon>Actinomycetota</taxon>
        <taxon>Actinomycetes</taxon>
        <taxon>Micrococcales</taxon>
        <taxon>Microbacteriaceae</taxon>
        <taxon>Orlajensenia</taxon>
    </lineage>
</organism>
<comment type="caution">
    <text evidence="2">The sequence shown here is derived from an EMBL/GenBank/DDBJ whole genome shotgun (WGS) entry which is preliminary data.</text>
</comment>
<gene>
    <name evidence="2" type="ORF">E6C70_00780</name>
</gene>
<proteinExistence type="predicted"/>
<dbReference type="EMBL" id="SSSN01000002">
    <property type="protein sequence ID" value="THG36112.1"/>
    <property type="molecule type" value="Genomic_DNA"/>
</dbReference>
<keyword evidence="1" id="KW-1133">Transmembrane helix</keyword>
<reference evidence="2 3" key="1">
    <citation type="submission" date="2019-04" db="EMBL/GenBank/DDBJ databases">
        <authorList>
            <person name="Jiang L."/>
        </authorList>
    </citation>
    <scope>NUCLEOTIDE SEQUENCE [LARGE SCALE GENOMIC DNA]</scope>
    <source>
        <strain evidence="2 3">YIM 131861</strain>
    </source>
</reference>
<feature type="transmembrane region" description="Helical" evidence="1">
    <location>
        <begin position="33"/>
        <end position="55"/>
    </location>
</feature>
<evidence type="ECO:0000256" key="1">
    <source>
        <dbReference type="SAM" id="Phobius"/>
    </source>
</evidence>
<dbReference type="AlphaFoldDB" id="A0A4S4G0U2"/>
<dbReference type="RefSeq" id="WP_136421322.1">
    <property type="nucleotide sequence ID" value="NZ_SSSN01000002.1"/>
</dbReference>
<dbReference type="Proteomes" id="UP000307380">
    <property type="component" value="Unassembled WGS sequence"/>
</dbReference>
<accession>A0A4S4G0U2</accession>